<dbReference type="GO" id="GO:0009341">
    <property type="term" value="C:beta-galactosidase complex"/>
    <property type="evidence" value="ECO:0007669"/>
    <property type="project" value="InterPro"/>
</dbReference>
<name>A0A1I4W5Y5_9GAMM</name>
<keyword evidence="3" id="KW-1185">Reference proteome</keyword>
<dbReference type="Proteomes" id="UP000242222">
    <property type="component" value="Unassembled WGS sequence"/>
</dbReference>
<protein>
    <submittedName>
        <fullName evidence="2">Beta-galactosidase</fullName>
    </submittedName>
</protein>
<evidence type="ECO:0000259" key="1">
    <source>
        <dbReference type="Pfam" id="PF02929"/>
    </source>
</evidence>
<dbReference type="STRING" id="1367852.SAMN05216516_102317"/>
<dbReference type="GO" id="GO:0004565">
    <property type="term" value="F:beta-galactosidase activity"/>
    <property type="evidence" value="ECO:0007669"/>
    <property type="project" value="InterPro"/>
</dbReference>
<dbReference type="GO" id="GO:0005975">
    <property type="term" value="P:carbohydrate metabolic process"/>
    <property type="evidence" value="ECO:0007669"/>
    <property type="project" value="InterPro"/>
</dbReference>
<dbReference type="AlphaFoldDB" id="A0A1I4W5Y5"/>
<dbReference type="EMBL" id="FOVC01000002">
    <property type="protein sequence ID" value="SFN09038.1"/>
    <property type="molecule type" value="Genomic_DNA"/>
</dbReference>
<dbReference type="GO" id="GO:0030246">
    <property type="term" value="F:carbohydrate binding"/>
    <property type="evidence" value="ECO:0007669"/>
    <property type="project" value="InterPro"/>
</dbReference>
<gene>
    <name evidence="2" type="ORF">SAMN05216516_102317</name>
</gene>
<accession>A0A1I4W5Y5</accession>
<dbReference type="InterPro" id="IPR011013">
    <property type="entry name" value="Gal_mutarotase_sf_dom"/>
</dbReference>
<sequence length="83" mass="9177">MINSTQARQSAGKTRFLSRQRWFIDSQGALTVEVDVVRSGNQPPPARSGMRCQLSMVPQSVTWLGAGPEENYLDRKLAAGFSH</sequence>
<dbReference type="Pfam" id="PF02929">
    <property type="entry name" value="Bgal_small_N"/>
    <property type="match status" value="1"/>
</dbReference>
<organism evidence="2 3">
    <name type="scientific">Izhakiella capsodis</name>
    <dbReference type="NCBI Taxonomy" id="1367852"/>
    <lineage>
        <taxon>Bacteria</taxon>
        <taxon>Pseudomonadati</taxon>
        <taxon>Pseudomonadota</taxon>
        <taxon>Gammaproteobacteria</taxon>
        <taxon>Enterobacterales</taxon>
        <taxon>Erwiniaceae</taxon>
        <taxon>Izhakiella</taxon>
    </lineage>
</organism>
<dbReference type="Gene3D" id="2.70.98.10">
    <property type="match status" value="1"/>
</dbReference>
<evidence type="ECO:0000313" key="3">
    <source>
        <dbReference type="Proteomes" id="UP000242222"/>
    </source>
</evidence>
<reference evidence="3" key="1">
    <citation type="submission" date="2016-10" db="EMBL/GenBank/DDBJ databases">
        <authorList>
            <person name="Varghese N."/>
            <person name="Submissions S."/>
        </authorList>
    </citation>
    <scope>NUCLEOTIDE SEQUENCE [LARGE SCALE GENOMIC DNA]</scope>
    <source>
        <strain evidence="3">N6PO6</strain>
    </source>
</reference>
<evidence type="ECO:0000313" key="2">
    <source>
        <dbReference type="EMBL" id="SFN09038.1"/>
    </source>
</evidence>
<feature type="domain" description="Beta galactosidase small chain/" evidence="1">
    <location>
        <begin position="17"/>
        <end position="80"/>
    </location>
</feature>
<dbReference type="InterPro" id="IPR014718">
    <property type="entry name" value="GH-type_carb-bd"/>
</dbReference>
<proteinExistence type="predicted"/>
<dbReference type="InterPro" id="IPR004199">
    <property type="entry name" value="B-gal_small/dom_5"/>
</dbReference>
<dbReference type="SUPFAM" id="SSF74650">
    <property type="entry name" value="Galactose mutarotase-like"/>
    <property type="match status" value="1"/>
</dbReference>